<gene>
    <name evidence="1" type="ORF">CHS0354_006113</name>
</gene>
<sequence length="296" mass="33389">MADNAAYGVPAIQNRVQLYAIDIYHRMIEPLTIAWFFGCDKFRPEKIKSDKTLRYIPKYQSGKILENLVEDESMEPSLLYDTETATVFISLPTNSTFDSIKGEGQSTFWGIKDAGNNAELVFKKYLSISAMEKYEASNVKLELNFHSNDGNPGKEVKVSKGYLWVAETNAVLSTKWVKVTSKIIVACRSDNSLNLLIFGIKVPKVMHEFREVSTSFREINLSFSNFVVAYDTSMSEERLLWKISTPDNTAVNGQIVGIPRSTAARKILTERGNIDPQDLHVAFSQTGQRSTYFALH</sequence>
<proteinExistence type="predicted"/>
<accession>A0AAE0STA1</accession>
<evidence type="ECO:0000313" key="2">
    <source>
        <dbReference type="Proteomes" id="UP001195483"/>
    </source>
</evidence>
<reference evidence="1" key="2">
    <citation type="journal article" date="2021" name="Genome Biol. Evol.">
        <title>Developing a high-quality reference genome for a parasitic bivalve with doubly uniparental inheritance (Bivalvia: Unionida).</title>
        <authorList>
            <person name="Smith C.H."/>
        </authorList>
    </citation>
    <scope>NUCLEOTIDE SEQUENCE</scope>
    <source>
        <strain evidence="1">CHS0354</strain>
        <tissue evidence="1">Mantle</tissue>
    </source>
</reference>
<protein>
    <submittedName>
        <fullName evidence="1">Uncharacterized protein</fullName>
    </submittedName>
</protein>
<dbReference type="Proteomes" id="UP001195483">
    <property type="component" value="Unassembled WGS sequence"/>
</dbReference>
<reference evidence="1" key="3">
    <citation type="submission" date="2023-05" db="EMBL/GenBank/DDBJ databases">
        <authorList>
            <person name="Smith C.H."/>
        </authorList>
    </citation>
    <scope>NUCLEOTIDE SEQUENCE</scope>
    <source>
        <strain evidence="1">CHS0354</strain>
        <tissue evidence="1">Mantle</tissue>
    </source>
</reference>
<reference evidence="1" key="1">
    <citation type="journal article" date="2021" name="Genome Biol. Evol.">
        <title>A High-Quality Reference Genome for a Parasitic Bivalve with Doubly Uniparental Inheritance (Bivalvia: Unionida).</title>
        <authorList>
            <person name="Smith C.H."/>
        </authorList>
    </citation>
    <scope>NUCLEOTIDE SEQUENCE</scope>
    <source>
        <strain evidence="1">CHS0354</strain>
    </source>
</reference>
<keyword evidence="2" id="KW-1185">Reference proteome</keyword>
<comment type="caution">
    <text evidence="1">The sequence shown here is derived from an EMBL/GenBank/DDBJ whole genome shotgun (WGS) entry which is preliminary data.</text>
</comment>
<name>A0AAE0STA1_9BIVA</name>
<dbReference type="AlphaFoldDB" id="A0AAE0STA1"/>
<organism evidence="1 2">
    <name type="scientific">Potamilus streckersoni</name>
    <dbReference type="NCBI Taxonomy" id="2493646"/>
    <lineage>
        <taxon>Eukaryota</taxon>
        <taxon>Metazoa</taxon>
        <taxon>Spiralia</taxon>
        <taxon>Lophotrochozoa</taxon>
        <taxon>Mollusca</taxon>
        <taxon>Bivalvia</taxon>
        <taxon>Autobranchia</taxon>
        <taxon>Heteroconchia</taxon>
        <taxon>Palaeoheterodonta</taxon>
        <taxon>Unionida</taxon>
        <taxon>Unionoidea</taxon>
        <taxon>Unionidae</taxon>
        <taxon>Ambleminae</taxon>
        <taxon>Lampsilini</taxon>
        <taxon>Potamilus</taxon>
    </lineage>
</organism>
<evidence type="ECO:0000313" key="1">
    <source>
        <dbReference type="EMBL" id="KAK3597755.1"/>
    </source>
</evidence>
<dbReference type="EMBL" id="JAEAOA010000432">
    <property type="protein sequence ID" value="KAK3597755.1"/>
    <property type="molecule type" value="Genomic_DNA"/>
</dbReference>